<dbReference type="InterPro" id="IPR011009">
    <property type="entry name" value="Kinase-like_dom_sf"/>
</dbReference>
<feature type="domain" description="Protein kinase" evidence="18">
    <location>
        <begin position="32"/>
        <end position="299"/>
    </location>
</feature>
<dbReference type="InterPro" id="IPR002048">
    <property type="entry name" value="EF_hand_dom"/>
</dbReference>
<feature type="binding site" evidence="15">
    <location>
        <position position="61"/>
    </location>
    <ligand>
        <name>ATP</name>
        <dbReference type="ChEBI" id="CHEBI:30616"/>
    </ligand>
</feature>
<keyword evidence="16" id="KW-0175">Coiled coil</keyword>
<comment type="similarity">
    <text evidence="12">Belongs to the protein kinase superfamily. Ser/Thr protein kinase family. CDPK subfamily.</text>
</comment>
<proteinExistence type="evidence at transcript level"/>
<evidence type="ECO:0000256" key="12">
    <source>
        <dbReference type="ARBA" id="ARBA00024334"/>
    </source>
</evidence>
<evidence type="ECO:0000259" key="18">
    <source>
        <dbReference type="PROSITE" id="PS50011"/>
    </source>
</evidence>
<dbReference type="Gene3D" id="1.10.510.10">
    <property type="entry name" value="Transferase(Phosphotransferase) domain 1"/>
    <property type="match status" value="1"/>
</dbReference>
<keyword evidence="8 15" id="KW-0547">Nucleotide-binding</keyword>
<evidence type="ECO:0000256" key="2">
    <source>
        <dbReference type="ARBA" id="ARBA00011245"/>
    </source>
</evidence>
<dbReference type="FunFam" id="1.10.238.10:FF:000003">
    <property type="entry name" value="Calmodulin A"/>
    <property type="match status" value="1"/>
</dbReference>
<dbReference type="SUPFAM" id="SSF56112">
    <property type="entry name" value="Protein kinase-like (PK-like)"/>
    <property type="match status" value="1"/>
</dbReference>
<dbReference type="AlphaFoldDB" id="E8Z697"/>
<feature type="non-terminal residue" evidence="20">
    <location>
        <position position="1"/>
    </location>
</feature>
<evidence type="ECO:0000256" key="17">
    <source>
        <dbReference type="SAM" id="MobiDB-lite"/>
    </source>
</evidence>
<sequence>LDPDGSCQEAARAEFLRGELVCKNERKVEDEYLFEDCLGEGSFGKVHKAVHIHSGVHRAIKELPKLETLAEEFELELQALIELDHPHIVQVIEHFESADRYFIVMELCTGPDLFSYIVDHTKVDGDPEKKKFIPESTVSVILRQCLKAVLGCHAHGFVHRDLKAKNFLITGSDQTIKLIDFGLATRYLPNEEYEEVVGTAHYMAPEMMLSGQWTTAVDMWSLGVLFFVALTGTLLLPNDDEKKKRLIKTPGFIKARLDKCKNLRERGLSDSARDLLTRMLSFEPSERITAAQALSHPFILAHCQEALGERLAFTCDFDKDVVRKMRRFARAPRLLKVVLLLMAHLASSADNEDHERDMLRAEHAFRTMDQNGDGEITLDELKEQLEVNDVPVPSDLEELFRICNSSSSGCLSHCEFLACALPTTVLDERLCSAVFNVLDRDCNGVISAEDLQLAHPAYGRDVCEMMVAEADLDGKGFLEFENFLDFIHRADQPKADPPRSCEEPEVSEPARTRLRTS</sequence>
<dbReference type="FunFam" id="1.10.510.10:FF:000571">
    <property type="entry name" value="Maternal embryonic leucine zipper kinase"/>
    <property type="match status" value="1"/>
</dbReference>
<evidence type="ECO:0000313" key="20">
    <source>
        <dbReference type="EMBL" id="ACU44977.1"/>
    </source>
</evidence>
<dbReference type="PROSITE" id="PS00107">
    <property type="entry name" value="PROTEIN_KINASE_ATP"/>
    <property type="match status" value="1"/>
</dbReference>
<comment type="cofactor">
    <cofactor evidence="1">
        <name>Mg(2+)</name>
        <dbReference type="ChEBI" id="CHEBI:18420"/>
    </cofactor>
</comment>
<evidence type="ECO:0000256" key="4">
    <source>
        <dbReference type="ARBA" id="ARBA00022527"/>
    </source>
</evidence>
<dbReference type="GO" id="GO:0004674">
    <property type="term" value="F:protein serine/threonine kinase activity"/>
    <property type="evidence" value="ECO:0007669"/>
    <property type="project" value="UniProtKB-KW"/>
</dbReference>
<reference evidence="20" key="2">
    <citation type="book" date="2010" name="PROCEEDINGS OF 13TH INTERNATIONAL CONFERENCE ON HARMFUL ALGAE" publisher="International Society For The Study of Harmful Algae" city="Hong Kong, China">
        <title>Dinoflagellate meta-transcriptomics enabled by spliced leader.</title>
        <editorList>
            <person name="Unknown A."/>
        </editorList>
        <authorList>
            <person name="Lin S."/>
            <person name="Zhang H."/>
        </authorList>
    </citation>
    <scope>NUCLEOTIDE SEQUENCE</scope>
    <source>
        <strain evidence="20">CCMP1831</strain>
    </source>
</reference>
<dbReference type="InterPro" id="IPR011992">
    <property type="entry name" value="EF-hand-dom_pair"/>
</dbReference>
<dbReference type="EC" id="2.7.11.1" evidence="3"/>
<evidence type="ECO:0000256" key="1">
    <source>
        <dbReference type="ARBA" id="ARBA00001946"/>
    </source>
</evidence>
<dbReference type="PANTHER" id="PTHR24349">
    <property type="entry name" value="SERINE/THREONINE-PROTEIN KINASE"/>
    <property type="match status" value="1"/>
</dbReference>
<comment type="catalytic activity">
    <reaction evidence="13">
        <text>L-threonyl-[protein] + ATP = O-phospho-L-threonyl-[protein] + ADP + H(+)</text>
        <dbReference type="Rhea" id="RHEA:46608"/>
        <dbReference type="Rhea" id="RHEA-COMP:11060"/>
        <dbReference type="Rhea" id="RHEA-COMP:11605"/>
        <dbReference type="ChEBI" id="CHEBI:15378"/>
        <dbReference type="ChEBI" id="CHEBI:30013"/>
        <dbReference type="ChEBI" id="CHEBI:30616"/>
        <dbReference type="ChEBI" id="CHEBI:61977"/>
        <dbReference type="ChEBI" id="CHEBI:456216"/>
        <dbReference type="EC" id="2.7.11.1"/>
    </reaction>
</comment>
<dbReference type="EMBL" id="FJ599924">
    <property type="protein sequence ID" value="ACU44977.1"/>
    <property type="molecule type" value="mRNA"/>
</dbReference>
<organism evidence="20">
    <name type="scientific">Pfiesteria piscicida</name>
    <name type="common">Phantom dinoflagellate</name>
    <dbReference type="NCBI Taxonomy" id="71001"/>
    <lineage>
        <taxon>Eukaryota</taxon>
        <taxon>Sar</taxon>
        <taxon>Alveolata</taxon>
        <taxon>Dinophyceae</taxon>
        <taxon>Peridiniales</taxon>
        <taxon>Pfiesteriaceae</taxon>
        <taxon>Pfiesteria</taxon>
    </lineage>
</organism>
<evidence type="ECO:0000256" key="9">
    <source>
        <dbReference type="ARBA" id="ARBA00022777"/>
    </source>
</evidence>
<dbReference type="Gene3D" id="3.30.200.20">
    <property type="entry name" value="Phosphorylase Kinase, domain 1"/>
    <property type="match status" value="1"/>
</dbReference>
<dbReference type="InterPro" id="IPR000719">
    <property type="entry name" value="Prot_kinase_dom"/>
</dbReference>
<evidence type="ECO:0000256" key="11">
    <source>
        <dbReference type="ARBA" id="ARBA00022840"/>
    </source>
</evidence>
<feature type="region of interest" description="Disordered" evidence="17">
    <location>
        <begin position="491"/>
        <end position="517"/>
    </location>
</feature>
<feature type="domain" description="EF-hand" evidence="19">
    <location>
        <begin position="466"/>
        <end position="493"/>
    </location>
</feature>
<evidence type="ECO:0000256" key="3">
    <source>
        <dbReference type="ARBA" id="ARBA00012513"/>
    </source>
</evidence>
<feature type="domain" description="EF-hand" evidence="19">
    <location>
        <begin position="426"/>
        <end position="461"/>
    </location>
</feature>
<keyword evidence="4" id="KW-0723">Serine/threonine-protein kinase</keyword>
<dbReference type="PROSITE" id="PS50011">
    <property type="entry name" value="PROTEIN_KINASE_DOM"/>
    <property type="match status" value="1"/>
</dbReference>
<dbReference type="PROSITE" id="PS00108">
    <property type="entry name" value="PROTEIN_KINASE_ST"/>
    <property type="match status" value="1"/>
</dbReference>
<keyword evidence="9 20" id="KW-0418">Kinase</keyword>
<comment type="subunit">
    <text evidence="2">Monomer.</text>
</comment>
<feature type="coiled-coil region" evidence="16">
    <location>
        <begin position="56"/>
        <end position="83"/>
    </location>
</feature>
<evidence type="ECO:0000256" key="14">
    <source>
        <dbReference type="ARBA" id="ARBA00048679"/>
    </source>
</evidence>
<keyword evidence="6" id="KW-0479">Metal-binding</keyword>
<evidence type="ECO:0000259" key="19">
    <source>
        <dbReference type="PROSITE" id="PS50222"/>
    </source>
</evidence>
<dbReference type="InterPro" id="IPR017441">
    <property type="entry name" value="Protein_kinase_ATP_BS"/>
</dbReference>
<dbReference type="SMART" id="SM00220">
    <property type="entry name" value="S_TKc"/>
    <property type="match status" value="1"/>
</dbReference>
<dbReference type="GO" id="GO:0005524">
    <property type="term" value="F:ATP binding"/>
    <property type="evidence" value="ECO:0007669"/>
    <property type="project" value="UniProtKB-UniRule"/>
</dbReference>
<accession>E8Z697</accession>
<dbReference type="InterPro" id="IPR018247">
    <property type="entry name" value="EF_Hand_1_Ca_BS"/>
</dbReference>
<dbReference type="Pfam" id="PF13202">
    <property type="entry name" value="EF-hand_5"/>
    <property type="match status" value="2"/>
</dbReference>
<evidence type="ECO:0000256" key="6">
    <source>
        <dbReference type="ARBA" id="ARBA00022723"/>
    </source>
</evidence>
<evidence type="ECO:0000256" key="8">
    <source>
        <dbReference type="ARBA" id="ARBA00022741"/>
    </source>
</evidence>
<evidence type="ECO:0000256" key="7">
    <source>
        <dbReference type="ARBA" id="ARBA00022737"/>
    </source>
</evidence>
<dbReference type="FunFam" id="3.30.200.20:FF:000315">
    <property type="entry name" value="Calcium-dependent protein kinase 3"/>
    <property type="match status" value="1"/>
</dbReference>
<keyword evidence="7" id="KW-0677">Repeat</keyword>
<keyword evidence="5" id="KW-0808">Transferase</keyword>
<dbReference type="SMART" id="SM00054">
    <property type="entry name" value="EFh"/>
    <property type="match status" value="3"/>
</dbReference>
<evidence type="ECO:0000256" key="13">
    <source>
        <dbReference type="ARBA" id="ARBA00047899"/>
    </source>
</evidence>
<dbReference type="InterPro" id="IPR008271">
    <property type="entry name" value="Ser/Thr_kinase_AS"/>
</dbReference>
<evidence type="ECO:0000256" key="16">
    <source>
        <dbReference type="SAM" id="Coils"/>
    </source>
</evidence>
<dbReference type="Gene3D" id="1.10.238.10">
    <property type="entry name" value="EF-hand"/>
    <property type="match status" value="2"/>
</dbReference>
<dbReference type="PROSITE" id="PS50222">
    <property type="entry name" value="EF_HAND_2"/>
    <property type="match status" value="3"/>
</dbReference>
<evidence type="ECO:0000256" key="10">
    <source>
        <dbReference type="ARBA" id="ARBA00022837"/>
    </source>
</evidence>
<dbReference type="PROSITE" id="PS00018">
    <property type="entry name" value="EF_HAND_1"/>
    <property type="match status" value="2"/>
</dbReference>
<dbReference type="GO" id="GO:0005509">
    <property type="term" value="F:calcium ion binding"/>
    <property type="evidence" value="ECO:0007669"/>
    <property type="project" value="InterPro"/>
</dbReference>
<name>E8Z697_PFIPI</name>
<feature type="compositionally biased region" description="Basic and acidic residues" evidence="17">
    <location>
        <begin position="491"/>
        <end position="502"/>
    </location>
</feature>
<reference evidence="20" key="1">
    <citation type="submission" date="2008-12" db="EMBL/GenBank/DDBJ databases">
        <authorList>
            <person name="Zhang H."/>
            <person name="Lin S."/>
        </authorList>
    </citation>
    <scope>NUCLEOTIDE SEQUENCE</scope>
    <source>
        <strain evidence="20">CCMP1831</strain>
    </source>
</reference>
<keyword evidence="10" id="KW-0106">Calcium</keyword>
<dbReference type="Pfam" id="PF00069">
    <property type="entry name" value="Pkinase"/>
    <property type="match status" value="1"/>
</dbReference>
<keyword evidence="11 15" id="KW-0067">ATP-binding</keyword>
<feature type="domain" description="EF-hand" evidence="19">
    <location>
        <begin position="356"/>
        <end position="391"/>
    </location>
</feature>
<dbReference type="InterPro" id="IPR050205">
    <property type="entry name" value="CDPK_Ser/Thr_kinases"/>
</dbReference>
<dbReference type="SUPFAM" id="SSF47473">
    <property type="entry name" value="EF-hand"/>
    <property type="match status" value="1"/>
</dbReference>
<protein>
    <recommendedName>
        <fullName evidence="3">non-specific serine/threonine protein kinase</fullName>
        <ecNumber evidence="3">2.7.11.1</ecNumber>
    </recommendedName>
</protein>
<evidence type="ECO:0000256" key="5">
    <source>
        <dbReference type="ARBA" id="ARBA00022679"/>
    </source>
</evidence>
<evidence type="ECO:0000256" key="15">
    <source>
        <dbReference type="PROSITE-ProRule" id="PRU10141"/>
    </source>
</evidence>
<comment type="catalytic activity">
    <reaction evidence="14">
        <text>L-seryl-[protein] + ATP = O-phospho-L-seryl-[protein] + ADP + H(+)</text>
        <dbReference type="Rhea" id="RHEA:17989"/>
        <dbReference type="Rhea" id="RHEA-COMP:9863"/>
        <dbReference type="Rhea" id="RHEA-COMP:11604"/>
        <dbReference type="ChEBI" id="CHEBI:15378"/>
        <dbReference type="ChEBI" id="CHEBI:29999"/>
        <dbReference type="ChEBI" id="CHEBI:30616"/>
        <dbReference type="ChEBI" id="CHEBI:83421"/>
        <dbReference type="ChEBI" id="CHEBI:456216"/>
        <dbReference type="EC" id="2.7.11.1"/>
    </reaction>
</comment>